<keyword evidence="2" id="KW-1133">Transmembrane helix</keyword>
<feature type="region of interest" description="Disordered" evidence="1">
    <location>
        <begin position="80"/>
        <end position="129"/>
    </location>
</feature>
<protein>
    <submittedName>
        <fullName evidence="4">DUF4349 domain-containing protein</fullName>
    </submittedName>
</protein>
<dbReference type="OrthoDB" id="186919at2"/>
<dbReference type="EMBL" id="SDPU01000027">
    <property type="protein sequence ID" value="RYU10976.1"/>
    <property type="molecule type" value="Genomic_DNA"/>
</dbReference>
<feature type="compositionally biased region" description="Low complexity" evidence="1">
    <location>
        <begin position="84"/>
        <end position="100"/>
    </location>
</feature>
<name>A0A4V1Z1I0_9ACTN</name>
<evidence type="ECO:0000313" key="5">
    <source>
        <dbReference type="Proteomes" id="UP000291189"/>
    </source>
</evidence>
<comment type="caution">
    <text evidence="4">The sequence shown here is derived from an EMBL/GenBank/DDBJ whole genome shotgun (WGS) entry which is preliminary data.</text>
</comment>
<feature type="transmembrane region" description="Helical" evidence="2">
    <location>
        <begin position="327"/>
        <end position="356"/>
    </location>
</feature>
<evidence type="ECO:0000256" key="2">
    <source>
        <dbReference type="SAM" id="Phobius"/>
    </source>
</evidence>
<evidence type="ECO:0000259" key="3">
    <source>
        <dbReference type="Pfam" id="PF14257"/>
    </source>
</evidence>
<proteinExistence type="predicted"/>
<feature type="region of interest" description="Disordered" evidence="1">
    <location>
        <begin position="1"/>
        <end position="52"/>
    </location>
</feature>
<dbReference type="Pfam" id="PF14257">
    <property type="entry name" value="DUF4349"/>
    <property type="match status" value="1"/>
</dbReference>
<dbReference type="Proteomes" id="UP000291189">
    <property type="component" value="Unassembled WGS sequence"/>
</dbReference>
<feature type="domain" description="DUF4349" evidence="3">
    <location>
        <begin position="139"/>
        <end position="353"/>
    </location>
</feature>
<accession>A0A4V1Z1I0</accession>
<keyword evidence="2" id="KW-0812">Transmembrane</keyword>
<keyword evidence="5" id="KW-1185">Reference proteome</keyword>
<keyword evidence="2" id="KW-0472">Membrane</keyword>
<gene>
    <name evidence="4" type="ORF">ETU37_14805</name>
</gene>
<reference evidence="4 5" key="1">
    <citation type="submission" date="2019-01" db="EMBL/GenBank/DDBJ databases">
        <title>Nocardioides guangzhouensis sp. nov., an actinobacterium isolated from soil.</title>
        <authorList>
            <person name="Fu Y."/>
            <person name="Cai Y."/>
            <person name="Lin Z."/>
            <person name="Chen P."/>
        </authorList>
    </citation>
    <scope>NUCLEOTIDE SEQUENCE [LARGE SCALE GENOMIC DNA]</scope>
    <source>
        <strain evidence="4 5">NBRC 105384</strain>
    </source>
</reference>
<sequence length="375" mass="38490">MAAASPAMPPPTTATCGGRGAGRAGLTTSQIGKGSGPDQAEPEPPPHGVRHSAMTTPTRALAATVLAALALTLTACGSGSDSESVGASADAPRAASGGAAVPEQAPGLQGDGAAGRDAGATDSGGTGVTGVNRTVVAVRSVIRTGNVAVTNKDVVAARTDLADVVARFGGAIDSEQTQSNSKGRIVSSTVTVRVPVDRFDEAMTALGGLGKVRRADSSSKDVTSEVIDVDERVQTLAQSLDRLQKFQDQATSIDDLIRYENEITRREAELQSMRSQQAYLRDQTAMSTITVSISLPPKQPVPPKEDSLDDAGFLIGLKSGWTALRSAVVVVLTIVGALLPFAVVLLLVGVPTWLLVRRMVVRGKPAPPAATTPTE</sequence>
<evidence type="ECO:0000256" key="1">
    <source>
        <dbReference type="SAM" id="MobiDB-lite"/>
    </source>
</evidence>
<organism evidence="4 5">
    <name type="scientific">Nocardioides iriomotensis</name>
    <dbReference type="NCBI Taxonomy" id="715784"/>
    <lineage>
        <taxon>Bacteria</taxon>
        <taxon>Bacillati</taxon>
        <taxon>Actinomycetota</taxon>
        <taxon>Actinomycetes</taxon>
        <taxon>Propionibacteriales</taxon>
        <taxon>Nocardioidaceae</taxon>
        <taxon>Nocardioides</taxon>
    </lineage>
</organism>
<evidence type="ECO:0000313" key="4">
    <source>
        <dbReference type="EMBL" id="RYU10976.1"/>
    </source>
</evidence>
<dbReference type="InterPro" id="IPR025645">
    <property type="entry name" value="DUF4349"/>
</dbReference>
<dbReference type="AlphaFoldDB" id="A0A4V1Z1I0"/>